<dbReference type="PANTHER" id="PTHR34405">
    <property type="entry name" value="CRISPR-ASSOCIATED ENDORIBONUCLEASE CAS2"/>
    <property type="match status" value="1"/>
</dbReference>
<dbReference type="SUPFAM" id="SSF143430">
    <property type="entry name" value="TTP0101/SSO1404-like"/>
    <property type="match status" value="1"/>
</dbReference>
<name>A1BI40_CHLPD</name>
<evidence type="ECO:0000313" key="11">
    <source>
        <dbReference type="EMBL" id="ABL66067.1"/>
    </source>
</evidence>
<feature type="binding site" evidence="9">
    <location>
        <position position="9"/>
    </location>
    <ligand>
        <name>Mg(2+)</name>
        <dbReference type="ChEBI" id="CHEBI:18420"/>
        <note>catalytic</note>
    </ligand>
</feature>
<dbReference type="eggNOG" id="COG1343">
    <property type="taxonomic scope" value="Bacteria"/>
</dbReference>
<proteinExistence type="inferred from homology"/>
<protein>
    <recommendedName>
        <fullName evidence="9">CRISPR-associated endoribonuclease Cas2</fullName>
        <ecNumber evidence="9">3.1.-.-</ecNumber>
    </recommendedName>
</protein>
<dbReference type="KEGG" id="cph:Cpha266_2055"/>
<dbReference type="AlphaFoldDB" id="A1BI40"/>
<evidence type="ECO:0000256" key="4">
    <source>
        <dbReference type="ARBA" id="ARBA00022723"/>
    </source>
</evidence>
<dbReference type="GO" id="GO:0043571">
    <property type="term" value="P:maintenance of CRISPR repeat elements"/>
    <property type="evidence" value="ECO:0007669"/>
    <property type="project" value="UniProtKB-UniRule"/>
</dbReference>
<accession>A1BI40</accession>
<dbReference type="EC" id="3.1.-.-" evidence="9"/>
<comment type="function">
    <text evidence="9">CRISPR (clustered regularly interspaced short palindromic repeat), is an adaptive immune system that provides protection against mobile genetic elements (viruses, transposable elements and conjugative plasmids). CRISPR clusters contain sequences complementary to antecedent mobile elements and target invading nucleic acids. CRISPR clusters are transcribed and processed into CRISPR RNA (crRNA). Functions as a ssRNA-specific endoribonuclease. Involved in the integration of spacer DNA into the CRISPR cassette.</text>
</comment>
<evidence type="ECO:0000256" key="1">
    <source>
        <dbReference type="ARBA" id="ARBA00001946"/>
    </source>
</evidence>
<dbReference type="HAMAP" id="MF_01471">
    <property type="entry name" value="Cas2"/>
    <property type="match status" value="1"/>
</dbReference>
<keyword evidence="7 9" id="KW-0460">Magnesium</keyword>
<dbReference type="RefSeq" id="WP_011745869.1">
    <property type="nucleotide sequence ID" value="NC_008639.1"/>
</dbReference>
<dbReference type="EMBL" id="CP000492">
    <property type="protein sequence ID" value="ABL66067.1"/>
    <property type="molecule type" value="Genomic_DNA"/>
</dbReference>
<gene>
    <name evidence="9" type="primary">cas2</name>
    <name evidence="11" type="ordered locus">Cpha266_2055</name>
</gene>
<dbReference type="CDD" id="cd09725">
    <property type="entry name" value="Cas2_I_II_III"/>
    <property type="match status" value="1"/>
</dbReference>
<comment type="subunit">
    <text evidence="9">Homodimer, forms a heterotetramer with a Cas1 homodimer.</text>
</comment>
<keyword evidence="12" id="KW-1185">Reference proteome</keyword>
<comment type="cofactor">
    <cofactor evidence="1 9">
        <name>Mg(2+)</name>
        <dbReference type="ChEBI" id="CHEBI:18420"/>
    </cofactor>
</comment>
<dbReference type="OrthoDB" id="9798176at2"/>
<keyword evidence="5 9" id="KW-0255">Endonuclease</keyword>
<dbReference type="STRING" id="290317.Cpha266_2055"/>
<organism evidence="11 12">
    <name type="scientific">Chlorobium phaeobacteroides (strain DSM 266 / SMG 266 / 2430)</name>
    <dbReference type="NCBI Taxonomy" id="290317"/>
    <lineage>
        <taxon>Bacteria</taxon>
        <taxon>Pseudomonadati</taxon>
        <taxon>Chlorobiota</taxon>
        <taxon>Chlorobiia</taxon>
        <taxon>Chlorobiales</taxon>
        <taxon>Chlorobiaceae</taxon>
        <taxon>Chlorobium/Pelodictyon group</taxon>
        <taxon>Chlorobium</taxon>
    </lineage>
</organism>
<evidence type="ECO:0000256" key="3">
    <source>
        <dbReference type="ARBA" id="ARBA00022722"/>
    </source>
</evidence>
<comment type="similarity">
    <text evidence="2 9 10">Belongs to the CRISPR-associated endoribonuclease Cas2 protein family.</text>
</comment>
<evidence type="ECO:0000256" key="8">
    <source>
        <dbReference type="ARBA" id="ARBA00023118"/>
    </source>
</evidence>
<dbReference type="InterPro" id="IPR019199">
    <property type="entry name" value="Virulence_VapD/CRISPR_Cas2"/>
</dbReference>
<evidence type="ECO:0000256" key="6">
    <source>
        <dbReference type="ARBA" id="ARBA00022801"/>
    </source>
</evidence>
<evidence type="ECO:0000256" key="2">
    <source>
        <dbReference type="ARBA" id="ARBA00009959"/>
    </source>
</evidence>
<evidence type="ECO:0000256" key="10">
    <source>
        <dbReference type="PIRNR" id="PIRNR032582"/>
    </source>
</evidence>
<evidence type="ECO:0000256" key="9">
    <source>
        <dbReference type="HAMAP-Rule" id="MF_01471"/>
    </source>
</evidence>
<evidence type="ECO:0000256" key="7">
    <source>
        <dbReference type="ARBA" id="ARBA00022842"/>
    </source>
</evidence>
<dbReference type="GO" id="GO:0046872">
    <property type="term" value="F:metal ion binding"/>
    <property type="evidence" value="ECO:0007669"/>
    <property type="project" value="UniProtKB-UniRule"/>
</dbReference>
<dbReference type="GO" id="GO:0004521">
    <property type="term" value="F:RNA endonuclease activity"/>
    <property type="evidence" value="ECO:0007669"/>
    <property type="project" value="UniProtKB-UniRule"/>
</dbReference>
<dbReference type="Gene3D" id="3.30.70.240">
    <property type="match status" value="1"/>
</dbReference>
<dbReference type="PANTHER" id="PTHR34405:SF3">
    <property type="entry name" value="CRISPR-ASSOCIATED ENDORIBONUCLEASE CAS2 3"/>
    <property type="match status" value="1"/>
</dbReference>
<dbReference type="NCBIfam" id="TIGR01573">
    <property type="entry name" value="cas2"/>
    <property type="match status" value="1"/>
</dbReference>
<dbReference type="Pfam" id="PF09827">
    <property type="entry name" value="CRISPR_Cas2"/>
    <property type="match status" value="1"/>
</dbReference>
<dbReference type="GO" id="GO:0051607">
    <property type="term" value="P:defense response to virus"/>
    <property type="evidence" value="ECO:0007669"/>
    <property type="project" value="UniProtKB-UniRule"/>
</dbReference>
<keyword evidence="4 9" id="KW-0479">Metal-binding</keyword>
<dbReference type="GO" id="GO:0016787">
    <property type="term" value="F:hydrolase activity"/>
    <property type="evidence" value="ECO:0007669"/>
    <property type="project" value="UniProtKB-KW"/>
</dbReference>
<dbReference type="HOGENOM" id="CLU_161124_3_0_10"/>
<dbReference type="PIRSF" id="PIRSF032582">
    <property type="entry name" value="Cas2"/>
    <property type="match status" value="1"/>
</dbReference>
<evidence type="ECO:0000256" key="5">
    <source>
        <dbReference type="ARBA" id="ARBA00022759"/>
    </source>
</evidence>
<keyword evidence="3 9" id="KW-0540">Nuclease</keyword>
<keyword evidence="8 9" id="KW-0051">Antiviral defense</keyword>
<reference evidence="11 12" key="1">
    <citation type="submission" date="2006-12" db="EMBL/GenBank/DDBJ databases">
        <title>Complete sequence of Chlorobium phaeobacteroides DSM 266.</title>
        <authorList>
            <consortium name="US DOE Joint Genome Institute"/>
            <person name="Copeland A."/>
            <person name="Lucas S."/>
            <person name="Lapidus A."/>
            <person name="Barry K."/>
            <person name="Detter J.C."/>
            <person name="Glavina del Rio T."/>
            <person name="Hammon N."/>
            <person name="Israni S."/>
            <person name="Pitluck S."/>
            <person name="Goltsman E."/>
            <person name="Schmutz J."/>
            <person name="Larimer F."/>
            <person name="Land M."/>
            <person name="Hauser L."/>
            <person name="Mikhailova N."/>
            <person name="Li T."/>
            <person name="Overmann J."/>
            <person name="Bryant D.A."/>
            <person name="Richardson P."/>
        </authorList>
    </citation>
    <scope>NUCLEOTIDE SEQUENCE [LARGE SCALE GENOMIC DNA]</scope>
    <source>
        <strain evidence="11 12">DSM 266</strain>
    </source>
</reference>
<evidence type="ECO:0000313" key="12">
    <source>
        <dbReference type="Proteomes" id="UP000008701"/>
    </source>
</evidence>
<sequence length="94" mass="11077">MQFILVTYDIENDRRRTKIHKVLEGYGISVQYSVFECFLSDEDYAGLRIRLQKLMDPKHPLDSIRYYHLCRGCVEKVDVDGNRSFEIASPFIIT</sequence>
<dbReference type="InterPro" id="IPR021127">
    <property type="entry name" value="CRISPR_associated_Cas2"/>
</dbReference>
<keyword evidence="6 9" id="KW-0378">Hydrolase</keyword>
<dbReference type="Proteomes" id="UP000008701">
    <property type="component" value="Chromosome"/>
</dbReference>